<gene>
    <name evidence="7" type="ORF">OXD698_LOCUS40402</name>
</gene>
<feature type="compositionally biased region" description="Low complexity" evidence="5">
    <location>
        <begin position="128"/>
        <end position="138"/>
    </location>
</feature>
<evidence type="ECO:0000256" key="5">
    <source>
        <dbReference type="SAM" id="MobiDB-lite"/>
    </source>
</evidence>
<evidence type="ECO:0000313" key="8">
    <source>
        <dbReference type="Proteomes" id="UP000663844"/>
    </source>
</evidence>
<evidence type="ECO:0000256" key="1">
    <source>
        <dbReference type="ARBA" id="ARBA00022723"/>
    </source>
</evidence>
<reference evidence="7" key="1">
    <citation type="submission" date="2021-02" db="EMBL/GenBank/DDBJ databases">
        <authorList>
            <person name="Nowell W R."/>
        </authorList>
    </citation>
    <scope>NUCLEOTIDE SEQUENCE</scope>
</reference>
<evidence type="ECO:0000313" key="7">
    <source>
        <dbReference type="EMBL" id="CAF4193145.1"/>
    </source>
</evidence>
<proteinExistence type="predicted"/>
<keyword evidence="1" id="KW-0479">Metal-binding</keyword>
<feature type="region of interest" description="Disordered" evidence="5">
    <location>
        <begin position="74"/>
        <end position="138"/>
    </location>
</feature>
<name>A0A820BII1_9BILA</name>
<evidence type="ECO:0000256" key="2">
    <source>
        <dbReference type="ARBA" id="ARBA00022771"/>
    </source>
</evidence>
<dbReference type="PROSITE" id="PS01358">
    <property type="entry name" value="ZF_RANBP2_1"/>
    <property type="match status" value="1"/>
</dbReference>
<organism evidence="7 8">
    <name type="scientific">Adineta steineri</name>
    <dbReference type="NCBI Taxonomy" id="433720"/>
    <lineage>
        <taxon>Eukaryota</taxon>
        <taxon>Metazoa</taxon>
        <taxon>Spiralia</taxon>
        <taxon>Gnathifera</taxon>
        <taxon>Rotifera</taxon>
        <taxon>Eurotatoria</taxon>
        <taxon>Bdelloidea</taxon>
        <taxon>Adinetida</taxon>
        <taxon>Adinetidae</taxon>
        <taxon>Adineta</taxon>
    </lineage>
</organism>
<evidence type="ECO:0000259" key="6">
    <source>
        <dbReference type="PROSITE" id="PS50199"/>
    </source>
</evidence>
<keyword evidence="3" id="KW-0862">Zinc</keyword>
<dbReference type="Proteomes" id="UP000663844">
    <property type="component" value="Unassembled WGS sequence"/>
</dbReference>
<protein>
    <recommendedName>
        <fullName evidence="6">RanBP2-type domain-containing protein</fullName>
    </recommendedName>
</protein>
<feature type="compositionally biased region" description="Acidic residues" evidence="5">
    <location>
        <begin position="89"/>
        <end position="103"/>
    </location>
</feature>
<keyword evidence="2 4" id="KW-0863">Zinc-finger</keyword>
<accession>A0A820BII1</accession>
<dbReference type="InterPro" id="IPR001876">
    <property type="entry name" value="Znf_RanBP2"/>
</dbReference>
<comment type="caution">
    <text evidence="7">The sequence shown here is derived from an EMBL/GenBank/DDBJ whole genome shotgun (WGS) entry which is preliminary data.</text>
</comment>
<feature type="domain" description="RanBP2-type" evidence="6">
    <location>
        <begin position="140"/>
        <end position="169"/>
    </location>
</feature>
<dbReference type="GO" id="GO:0008270">
    <property type="term" value="F:zinc ion binding"/>
    <property type="evidence" value="ECO:0007669"/>
    <property type="project" value="UniProtKB-KW"/>
</dbReference>
<sequence>MGNKQGTTSSWSVDDWAYGTGENAVPVEEVVDEVKKIPKKYFGGQAIENDASMHQMQNDLLSFDDTLKRIFFRRKKNKRSRKDEQQQQPEEEEYYYEEEEEQPVDGAENPEYLEPIYVTRADLSSMPTTDSSDYTTTTNKSLIWRCSHCTQENKVSENSCRRCGQAESKF</sequence>
<evidence type="ECO:0000256" key="3">
    <source>
        <dbReference type="ARBA" id="ARBA00022833"/>
    </source>
</evidence>
<dbReference type="PROSITE" id="PS50199">
    <property type="entry name" value="ZF_RANBP2_2"/>
    <property type="match status" value="1"/>
</dbReference>
<dbReference type="AlphaFoldDB" id="A0A820BII1"/>
<dbReference type="EMBL" id="CAJOAZ010008889">
    <property type="protein sequence ID" value="CAF4193145.1"/>
    <property type="molecule type" value="Genomic_DNA"/>
</dbReference>
<evidence type="ECO:0000256" key="4">
    <source>
        <dbReference type="PROSITE-ProRule" id="PRU00322"/>
    </source>
</evidence>